<dbReference type="OrthoDB" id="9785285at2"/>
<keyword evidence="5" id="KW-0406">Ion transport</keyword>
<dbReference type="Proteomes" id="UP000239663">
    <property type="component" value="Unassembled WGS sequence"/>
</dbReference>
<organism evidence="10 11">
    <name type="scientific">Pradoshia eiseniae</name>
    <dbReference type="NCBI Taxonomy" id="2064768"/>
    <lineage>
        <taxon>Bacteria</taxon>
        <taxon>Bacillati</taxon>
        <taxon>Bacillota</taxon>
        <taxon>Bacilli</taxon>
        <taxon>Bacillales</taxon>
        <taxon>Bacillaceae</taxon>
        <taxon>Pradoshia</taxon>
    </lineage>
</organism>
<gene>
    <name evidence="10" type="ORF">CYL18_04765</name>
</gene>
<dbReference type="Gene3D" id="1.10.287.70">
    <property type="match status" value="1"/>
</dbReference>
<evidence type="ECO:0000256" key="2">
    <source>
        <dbReference type="ARBA" id="ARBA00022448"/>
    </source>
</evidence>
<dbReference type="GO" id="GO:0001508">
    <property type="term" value="P:action potential"/>
    <property type="evidence" value="ECO:0007669"/>
    <property type="project" value="TreeGrafter"/>
</dbReference>
<proteinExistence type="predicted"/>
<sequence>MVLRFLRLVAILNMFRKYFPELTGILTTNGLRKMLRITGVVIMLSAIPITYLEKGITTFAEGIWWAIVTTTTVGYGDIAPVTLGGRIVAVLLMFFGIGCIGTITGTVATYLLKGKDKDNEKEFVKNKIDQLETLSNEEYDILLQMIGEIRNDKRRL</sequence>
<keyword evidence="4 8" id="KW-1133">Transmembrane helix</keyword>
<dbReference type="Pfam" id="PF07885">
    <property type="entry name" value="Ion_trans_2"/>
    <property type="match status" value="1"/>
</dbReference>
<evidence type="ECO:0000256" key="1">
    <source>
        <dbReference type="ARBA" id="ARBA00004141"/>
    </source>
</evidence>
<reference evidence="10 11" key="1">
    <citation type="submission" date="2017-12" db="EMBL/GenBank/DDBJ databases">
        <title>Taxonomic description and draft genome of Pradoshia cofamensis Gen. nov., sp. nov., a thermotolerant bacillale isolated from anterior gut of earthworm Eisenia fetida.</title>
        <authorList>
            <person name="Saha T."/>
            <person name="Chakraborty R."/>
        </authorList>
    </citation>
    <scope>NUCLEOTIDE SEQUENCE [LARGE SCALE GENOMIC DNA]</scope>
    <source>
        <strain evidence="10 11">EAG3</strain>
    </source>
</reference>
<keyword evidence="6 8" id="KW-0472">Membrane</keyword>
<dbReference type="SUPFAM" id="SSF81324">
    <property type="entry name" value="Voltage-gated potassium channels"/>
    <property type="match status" value="1"/>
</dbReference>
<evidence type="ECO:0000256" key="4">
    <source>
        <dbReference type="ARBA" id="ARBA00022989"/>
    </source>
</evidence>
<comment type="caution">
    <text evidence="10">The sequence shown here is derived from an EMBL/GenBank/DDBJ whole genome shotgun (WGS) entry which is preliminary data.</text>
</comment>
<keyword evidence="11" id="KW-1185">Reference proteome</keyword>
<protein>
    <recommendedName>
        <fullName evidence="9">Potassium channel domain-containing protein</fullName>
    </recommendedName>
</protein>
<dbReference type="AlphaFoldDB" id="A0A2S7N579"/>
<keyword evidence="2" id="KW-0813">Transport</keyword>
<keyword evidence="3 8" id="KW-0812">Transmembrane</keyword>
<dbReference type="InterPro" id="IPR028325">
    <property type="entry name" value="VG_K_chnl"/>
</dbReference>
<evidence type="ECO:0000256" key="6">
    <source>
        <dbReference type="ARBA" id="ARBA00023136"/>
    </source>
</evidence>
<accession>A0A2S7N579</accession>
<feature type="transmembrane region" description="Helical" evidence="8">
    <location>
        <begin position="87"/>
        <end position="112"/>
    </location>
</feature>
<name>A0A2S7N579_9BACI</name>
<feature type="transmembrane region" description="Helical" evidence="8">
    <location>
        <begin position="63"/>
        <end position="81"/>
    </location>
</feature>
<dbReference type="InterPro" id="IPR013099">
    <property type="entry name" value="K_chnl_dom"/>
</dbReference>
<dbReference type="PANTHER" id="PTHR11537:SF254">
    <property type="entry name" value="POTASSIUM VOLTAGE-GATED CHANNEL PROTEIN SHAB"/>
    <property type="match status" value="1"/>
</dbReference>
<evidence type="ECO:0000256" key="5">
    <source>
        <dbReference type="ARBA" id="ARBA00023065"/>
    </source>
</evidence>
<feature type="domain" description="Potassium channel" evidence="9">
    <location>
        <begin position="40"/>
        <end position="112"/>
    </location>
</feature>
<dbReference type="PANTHER" id="PTHR11537">
    <property type="entry name" value="VOLTAGE-GATED POTASSIUM CHANNEL"/>
    <property type="match status" value="1"/>
</dbReference>
<evidence type="ECO:0000256" key="3">
    <source>
        <dbReference type="ARBA" id="ARBA00022692"/>
    </source>
</evidence>
<dbReference type="RefSeq" id="WP_104848282.1">
    <property type="nucleotide sequence ID" value="NZ_PKOZ01000001.1"/>
</dbReference>
<keyword evidence="7" id="KW-0407">Ion channel</keyword>
<dbReference type="EMBL" id="PKOZ01000001">
    <property type="protein sequence ID" value="PQD97187.1"/>
    <property type="molecule type" value="Genomic_DNA"/>
</dbReference>
<feature type="transmembrane region" description="Helical" evidence="8">
    <location>
        <begin position="34"/>
        <end position="51"/>
    </location>
</feature>
<dbReference type="PRINTS" id="PR00169">
    <property type="entry name" value="KCHANNEL"/>
</dbReference>
<evidence type="ECO:0000313" key="10">
    <source>
        <dbReference type="EMBL" id="PQD97187.1"/>
    </source>
</evidence>
<dbReference type="GO" id="GO:0008076">
    <property type="term" value="C:voltage-gated potassium channel complex"/>
    <property type="evidence" value="ECO:0007669"/>
    <property type="project" value="InterPro"/>
</dbReference>
<evidence type="ECO:0000256" key="7">
    <source>
        <dbReference type="ARBA" id="ARBA00023303"/>
    </source>
</evidence>
<evidence type="ECO:0000313" key="11">
    <source>
        <dbReference type="Proteomes" id="UP000239663"/>
    </source>
</evidence>
<dbReference type="GO" id="GO:0005249">
    <property type="term" value="F:voltage-gated potassium channel activity"/>
    <property type="evidence" value="ECO:0007669"/>
    <property type="project" value="InterPro"/>
</dbReference>
<comment type="subcellular location">
    <subcellularLocation>
        <location evidence="1">Membrane</location>
        <topology evidence="1">Multi-pass membrane protein</topology>
    </subcellularLocation>
</comment>
<dbReference type="Gene3D" id="1.20.5.110">
    <property type="match status" value="1"/>
</dbReference>
<evidence type="ECO:0000256" key="8">
    <source>
        <dbReference type="SAM" id="Phobius"/>
    </source>
</evidence>
<evidence type="ECO:0000259" key="9">
    <source>
        <dbReference type="Pfam" id="PF07885"/>
    </source>
</evidence>